<evidence type="ECO:0000256" key="4">
    <source>
        <dbReference type="ARBA" id="ARBA00022989"/>
    </source>
</evidence>
<dbReference type="GO" id="GO:0007606">
    <property type="term" value="P:sensory perception of chemical stimulus"/>
    <property type="evidence" value="ECO:0007669"/>
    <property type="project" value="UniProtKB-UniRule"/>
</dbReference>
<comment type="subcellular location">
    <subcellularLocation>
        <location evidence="1">Membrane</location>
        <topology evidence="1">Multi-pass membrane protein</topology>
    </subcellularLocation>
</comment>
<evidence type="ECO:0000256" key="1">
    <source>
        <dbReference type="ARBA" id="ARBA00004141"/>
    </source>
</evidence>
<feature type="transmembrane region" description="Helical" evidence="6">
    <location>
        <begin position="116"/>
        <end position="137"/>
    </location>
</feature>
<evidence type="ECO:0000313" key="7">
    <source>
        <dbReference type="Proteomes" id="UP000035680"/>
    </source>
</evidence>
<evidence type="ECO:0000256" key="6">
    <source>
        <dbReference type="RuleBase" id="RU280813"/>
    </source>
</evidence>
<proteinExistence type="inferred from homology"/>
<evidence type="ECO:0000256" key="5">
    <source>
        <dbReference type="ARBA" id="ARBA00023136"/>
    </source>
</evidence>
<feature type="transmembrane region" description="Helical" evidence="6">
    <location>
        <begin position="6"/>
        <end position="30"/>
    </location>
</feature>
<name>A0A0K0FIW4_STRVS</name>
<protein>
    <recommendedName>
        <fullName evidence="6">Serpentine receptor class gamma</fullName>
    </recommendedName>
</protein>
<dbReference type="Proteomes" id="UP000035680">
    <property type="component" value="Unassembled WGS sequence"/>
</dbReference>
<feature type="transmembrane region" description="Helical" evidence="6">
    <location>
        <begin position="260"/>
        <end position="280"/>
    </location>
</feature>
<feature type="transmembrane region" description="Helical" evidence="6">
    <location>
        <begin position="42"/>
        <end position="64"/>
    </location>
</feature>
<organism evidence="7 8">
    <name type="scientific">Strongyloides venezuelensis</name>
    <name type="common">Threadworm</name>
    <dbReference type="NCBI Taxonomy" id="75913"/>
    <lineage>
        <taxon>Eukaryota</taxon>
        <taxon>Metazoa</taxon>
        <taxon>Ecdysozoa</taxon>
        <taxon>Nematoda</taxon>
        <taxon>Chromadorea</taxon>
        <taxon>Rhabditida</taxon>
        <taxon>Tylenchina</taxon>
        <taxon>Panagrolaimomorpha</taxon>
        <taxon>Strongyloidoidea</taxon>
        <taxon>Strongyloididae</taxon>
        <taxon>Strongyloides</taxon>
    </lineage>
</organism>
<dbReference type="PANTHER" id="PTHR31627:SF42">
    <property type="entry name" value="G_PROTEIN_RECEP_F1_2 DOMAIN-CONTAINING PROTEIN-RELATED"/>
    <property type="match status" value="1"/>
</dbReference>
<dbReference type="GO" id="GO:0016020">
    <property type="term" value="C:membrane"/>
    <property type="evidence" value="ECO:0007669"/>
    <property type="project" value="UniProtKB-SubCell"/>
</dbReference>
<dbReference type="GO" id="GO:0004888">
    <property type="term" value="F:transmembrane signaling receptor activity"/>
    <property type="evidence" value="ECO:0007669"/>
    <property type="project" value="InterPro"/>
</dbReference>
<reference evidence="7" key="1">
    <citation type="submission" date="2014-07" db="EMBL/GenBank/DDBJ databases">
        <authorList>
            <person name="Martin A.A"/>
            <person name="De Silva N."/>
        </authorList>
    </citation>
    <scope>NUCLEOTIDE SEQUENCE</scope>
</reference>
<dbReference type="WBParaSite" id="SVE_0883500.1">
    <property type="protein sequence ID" value="SVE_0883500.1"/>
    <property type="gene ID" value="SVE_0883500"/>
</dbReference>
<keyword evidence="4 6" id="KW-1133">Transmembrane helix</keyword>
<dbReference type="PANTHER" id="PTHR31627">
    <property type="entry name" value="SERPENTINE RECEPTOR CLASS GAMMA-RELATED"/>
    <property type="match status" value="1"/>
</dbReference>
<evidence type="ECO:0000256" key="3">
    <source>
        <dbReference type="ARBA" id="ARBA00022692"/>
    </source>
</evidence>
<feature type="transmembrane region" description="Helical" evidence="6">
    <location>
        <begin position="84"/>
        <end position="104"/>
    </location>
</feature>
<dbReference type="AlphaFoldDB" id="A0A0K0FIW4"/>
<keyword evidence="3 6" id="KW-0812">Transmembrane</keyword>
<evidence type="ECO:0000313" key="8">
    <source>
        <dbReference type="WBParaSite" id="SVE_0883500.1"/>
    </source>
</evidence>
<feature type="transmembrane region" description="Helical" evidence="6">
    <location>
        <begin position="218"/>
        <end position="240"/>
    </location>
</feature>
<keyword evidence="5 6" id="KW-0472">Membrane</keyword>
<dbReference type="InterPro" id="IPR019426">
    <property type="entry name" value="7TM_GPCR_serpentine_rcpt_Srv"/>
</dbReference>
<reference evidence="8" key="2">
    <citation type="submission" date="2015-08" db="UniProtKB">
        <authorList>
            <consortium name="WormBaseParasite"/>
        </authorList>
    </citation>
    <scope>IDENTIFICATION</scope>
</reference>
<dbReference type="InterPro" id="IPR000609">
    <property type="entry name" value="7TM_GPCR_serpentine_rcpt_Srg"/>
</dbReference>
<feature type="transmembrane region" description="Helical" evidence="6">
    <location>
        <begin position="174"/>
        <end position="198"/>
    </location>
</feature>
<dbReference type="PRINTS" id="PR00698">
    <property type="entry name" value="TMPROTEINSRG"/>
</dbReference>
<comment type="similarity">
    <text evidence="2 6">Belongs to the nematode receptor-like protein srg family.</text>
</comment>
<dbReference type="Pfam" id="PF10323">
    <property type="entry name" value="7TM_GPCR_Srv"/>
    <property type="match status" value="1"/>
</dbReference>
<sequence length="316" mass="36055">MVSFLTVVFLCIDIPGIIFYVLLLVFLISRLIAKDNDFSPKFYCFLIVNGFIEICFIILEYFIVRFPLFNLFTKEYLALKPLPGILYSLSIYLPCAIGSGQLNLTINRLLLIKFPLIYEYIMSIWGIIALMFIQFAVPFLNIIRTINVPVIVRMLEDNVTITVELDDYGLVYSILGWGIIYLLITSISCCIIGSYSLFLLWKMNKQSKVGTSKSERSLFAFVVLQTLTQLLLAIVGTIQFLSGYAGNEVVYTISLYMYPFAEDFLCLSCPIMLCCVSTLIRKKLLCFYFGSPVEQKLLSNSKIFTVKVLVARHVKK</sequence>
<accession>A0A0K0FIW4</accession>
<dbReference type="InterPro" id="IPR051119">
    <property type="entry name" value="Nematode_SR-like"/>
</dbReference>
<evidence type="ECO:0000256" key="2">
    <source>
        <dbReference type="ARBA" id="ARBA00005692"/>
    </source>
</evidence>
<keyword evidence="7" id="KW-1185">Reference proteome</keyword>